<protein>
    <recommendedName>
        <fullName evidence="6">CENP-V/GFA domain-containing protein</fullName>
    </recommendedName>
</protein>
<evidence type="ECO:0000256" key="3">
    <source>
        <dbReference type="ARBA" id="ARBA00022833"/>
    </source>
</evidence>
<evidence type="ECO:0000256" key="5">
    <source>
        <dbReference type="SAM" id="MobiDB-lite"/>
    </source>
</evidence>
<organism evidence="7 8">
    <name type="scientific">Didymella heteroderae</name>
    <dbReference type="NCBI Taxonomy" id="1769908"/>
    <lineage>
        <taxon>Eukaryota</taxon>
        <taxon>Fungi</taxon>
        <taxon>Dikarya</taxon>
        <taxon>Ascomycota</taxon>
        <taxon>Pezizomycotina</taxon>
        <taxon>Dothideomycetes</taxon>
        <taxon>Pleosporomycetidae</taxon>
        <taxon>Pleosporales</taxon>
        <taxon>Pleosporineae</taxon>
        <taxon>Didymellaceae</taxon>
        <taxon>Didymella</taxon>
    </lineage>
</organism>
<keyword evidence="8" id="KW-1185">Reference proteome</keyword>
<proteinExistence type="inferred from homology"/>
<dbReference type="Pfam" id="PF04828">
    <property type="entry name" value="GFA"/>
    <property type="match status" value="1"/>
</dbReference>
<keyword evidence="2" id="KW-0479">Metal-binding</keyword>
<dbReference type="GO" id="GO:0046872">
    <property type="term" value="F:metal ion binding"/>
    <property type="evidence" value="ECO:0007669"/>
    <property type="project" value="UniProtKB-KW"/>
</dbReference>
<sequence length="249" mass="27487">MTTKPFPSITGRCYCGNVKYRLLTSPLFCYACHCPDCQKATGSAFALHASIETYNIKIISDAKPSLVTLNINPTKPEETSRRALCQQCGTIFWGNDNPWGYAVSDVRIGTLDFPGIMEPDLHSFIGSKLGWIELPKGAKSSKGHYDYNTMWPKSSLKRLEICLARFEAAKKAAAGDRTPQDVIREEDESLIDGDGDRTPTATGEAEDGEDDEAFEKKFQEAERSLQERLAKLSLKLDGTDEYGPAATTT</sequence>
<evidence type="ECO:0000313" key="7">
    <source>
        <dbReference type="EMBL" id="KAF3047190.1"/>
    </source>
</evidence>
<comment type="similarity">
    <text evidence="1">Belongs to the Gfa family.</text>
</comment>
<dbReference type="PANTHER" id="PTHR33337:SF33">
    <property type="entry name" value="CENP-V_GFA DOMAIN-CONTAINING PROTEIN"/>
    <property type="match status" value="1"/>
</dbReference>
<dbReference type="InterPro" id="IPR006913">
    <property type="entry name" value="CENP-V/GFA"/>
</dbReference>
<dbReference type="PANTHER" id="PTHR33337">
    <property type="entry name" value="GFA DOMAIN-CONTAINING PROTEIN"/>
    <property type="match status" value="1"/>
</dbReference>
<feature type="compositionally biased region" description="Basic and acidic residues" evidence="5">
    <location>
        <begin position="174"/>
        <end position="183"/>
    </location>
</feature>
<dbReference type="Proteomes" id="UP000758155">
    <property type="component" value="Unassembled WGS sequence"/>
</dbReference>
<dbReference type="AlphaFoldDB" id="A0A9P4X0K4"/>
<accession>A0A9P4X0K4</accession>
<evidence type="ECO:0000259" key="6">
    <source>
        <dbReference type="PROSITE" id="PS51891"/>
    </source>
</evidence>
<comment type="caution">
    <text evidence="7">The sequence shown here is derived from an EMBL/GenBank/DDBJ whole genome shotgun (WGS) entry which is preliminary data.</text>
</comment>
<keyword evidence="3" id="KW-0862">Zinc</keyword>
<name>A0A9P4X0K4_9PLEO</name>
<feature type="region of interest" description="Disordered" evidence="5">
    <location>
        <begin position="174"/>
        <end position="212"/>
    </location>
</feature>
<dbReference type="Gene3D" id="3.90.1590.10">
    <property type="entry name" value="glutathione-dependent formaldehyde- activating enzyme (gfa)"/>
    <property type="match status" value="1"/>
</dbReference>
<gene>
    <name evidence="7" type="ORF">E8E12_011593</name>
</gene>
<feature type="domain" description="CENP-V/GFA" evidence="6">
    <location>
        <begin position="9"/>
        <end position="130"/>
    </location>
</feature>
<reference evidence="7" key="1">
    <citation type="submission" date="2019-04" db="EMBL/GenBank/DDBJ databases">
        <title>Sequencing of skin fungus with MAO and IRED activity.</title>
        <authorList>
            <person name="Marsaioli A.J."/>
            <person name="Bonatto J.M.C."/>
            <person name="Reis Junior O."/>
        </authorList>
    </citation>
    <scope>NUCLEOTIDE SEQUENCE</scope>
    <source>
        <strain evidence="7">28M1</strain>
    </source>
</reference>
<dbReference type="GO" id="GO:0016846">
    <property type="term" value="F:carbon-sulfur lyase activity"/>
    <property type="evidence" value="ECO:0007669"/>
    <property type="project" value="InterPro"/>
</dbReference>
<dbReference type="SUPFAM" id="SSF51316">
    <property type="entry name" value="Mss4-like"/>
    <property type="match status" value="1"/>
</dbReference>
<feature type="compositionally biased region" description="Acidic residues" evidence="5">
    <location>
        <begin position="184"/>
        <end position="193"/>
    </location>
</feature>
<dbReference type="EMBL" id="SWKV01000003">
    <property type="protein sequence ID" value="KAF3047190.1"/>
    <property type="molecule type" value="Genomic_DNA"/>
</dbReference>
<evidence type="ECO:0000256" key="1">
    <source>
        <dbReference type="ARBA" id="ARBA00005495"/>
    </source>
</evidence>
<dbReference type="OrthoDB" id="2212170at2759"/>
<evidence type="ECO:0000313" key="8">
    <source>
        <dbReference type="Proteomes" id="UP000758155"/>
    </source>
</evidence>
<evidence type="ECO:0000256" key="2">
    <source>
        <dbReference type="ARBA" id="ARBA00022723"/>
    </source>
</evidence>
<dbReference type="PROSITE" id="PS51891">
    <property type="entry name" value="CENP_V_GFA"/>
    <property type="match status" value="1"/>
</dbReference>
<evidence type="ECO:0000256" key="4">
    <source>
        <dbReference type="ARBA" id="ARBA00023239"/>
    </source>
</evidence>
<dbReference type="InterPro" id="IPR011057">
    <property type="entry name" value="Mss4-like_sf"/>
</dbReference>
<keyword evidence="4" id="KW-0456">Lyase</keyword>